<dbReference type="GO" id="GO:0005459">
    <property type="term" value="F:UDP-galactose transmembrane transporter activity"/>
    <property type="evidence" value="ECO:0007669"/>
    <property type="project" value="TreeGrafter"/>
</dbReference>
<dbReference type="InterPro" id="IPR037185">
    <property type="entry name" value="EmrE-like"/>
</dbReference>
<sequence>MVHRLRASTSRVNFVHRASTWCIDCMNSLGALTSHQFKSRSFSGFPSFSSAALFTTVLQGQKKRIMMLPERSRFFIYALGIFFCYFLYGIVQEKITRGRYGTHKNDDGTIGERFTYALALVWIQCLCNFIFAKGLLMLQPKKEDNTHVGYYCVSALTYLLGMISSNMALRWVSYPSQVVGKSAKPIPVMILGVLIGRKSYSWIRYACVFTIVLGVVLFMYKESKANATILTADAGLGELLLCLSLSMDGLTGAVQERMRSSSAPTGLQMMLSMNFWSIPMLGFAMVVTGEGKDFIYFASCHPVLWTHMSMLALCGCFGQFFIFLMVAKFGPLACSVVTTTRKFFTVLCSVVIFGNVLIPRQWIGAILVFAGLFADMFYGKKNHISAMPAANKKINFSKEKEADEKKKLSS</sequence>
<dbReference type="PANTHER" id="PTHR10778:SF10">
    <property type="entry name" value="SOLUTE CARRIER FAMILY 35 MEMBER B1"/>
    <property type="match status" value="1"/>
</dbReference>
<evidence type="ECO:0000256" key="7">
    <source>
        <dbReference type="ARBA" id="ARBA00023136"/>
    </source>
</evidence>
<reference evidence="10" key="1">
    <citation type="submission" date="2014-03" db="EMBL/GenBank/DDBJ databases">
        <authorList>
            <person name="Aksoy S."/>
            <person name="Warren W."/>
            <person name="Wilson R.K."/>
        </authorList>
    </citation>
    <scope>NUCLEOTIDE SEQUENCE [LARGE SCALE GENOMIC DNA]</scope>
    <source>
        <strain evidence="10">IAEA</strain>
    </source>
</reference>
<evidence type="ECO:0000256" key="6">
    <source>
        <dbReference type="ARBA" id="ARBA00022989"/>
    </source>
</evidence>
<proteinExistence type="inferred from homology"/>
<keyword evidence="6 8" id="KW-1133">Transmembrane helix</keyword>
<dbReference type="GO" id="GO:0005460">
    <property type="term" value="F:UDP-glucose transmembrane transporter activity"/>
    <property type="evidence" value="ECO:0007669"/>
    <property type="project" value="TreeGrafter"/>
</dbReference>
<dbReference type="GO" id="GO:0000139">
    <property type="term" value="C:Golgi membrane"/>
    <property type="evidence" value="ECO:0007669"/>
    <property type="project" value="TreeGrafter"/>
</dbReference>
<accession>A0A1A9ZCC4</accession>
<dbReference type="AlphaFoldDB" id="A0A1A9ZCC4"/>
<evidence type="ECO:0000256" key="3">
    <source>
        <dbReference type="ARBA" id="ARBA00022448"/>
    </source>
</evidence>
<feature type="transmembrane region" description="Helical" evidence="8">
    <location>
        <begin position="307"/>
        <end position="327"/>
    </location>
</feature>
<protein>
    <recommendedName>
        <fullName evidence="11">Sugar phosphate transporter domain-containing protein</fullName>
    </recommendedName>
</protein>
<dbReference type="PANTHER" id="PTHR10778">
    <property type="entry name" value="SOLUTE CARRIER FAMILY 35 MEMBER B"/>
    <property type="match status" value="1"/>
</dbReference>
<evidence type="ECO:0008006" key="11">
    <source>
        <dbReference type="Google" id="ProtNLM"/>
    </source>
</evidence>
<name>A0A1A9ZCC4_GLOPL</name>
<evidence type="ECO:0000256" key="5">
    <source>
        <dbReference type="ARBA" id="ARBA00022824"/>
    </source>
</evidence>
<feature type="transmembrane region" description="Helical" evidence="8">
    <location>
        <begin position="202"/>
        <end position="220"/>
    </location>
</feature>
<feature type="transmembrane region" description="Helical" evidence="8">
    <location>
        <begin position="74"/>
        <end position="91"/>
    </location>
</feature>
<dbReference type="EnsemblMetazoa" id="GPAI010393-RA">
    <property type="protein sequence ID" value="GPAI010393-PA"/>
    <property type="gene ID" value="GPAI010393"/>
</dbReference>
<evidence type="ECO:0000256" key="8">
    <source>
        <dbReference type="SAM" id="Phobius"/>
    </source>
</evidence>
<keyword evidence="5" id="KW-0256">Endoplasmic reticulum</keyword>
<dbReference type="SUPFAM" id="SSF103481">
    <property type="entry name" value="Multidrug resistance efflux transporter EmrE"/>
    <property type="match status" value="2"/>
</dbReference>
<comment type="similarity">
    <text evidence="2">Belongs to the nucleotide-sugar transporter family. SLC35B subfamily.</text>
</comment>
<evidence type="ECO:0000313" key="10">
    <source>
        <dbReference type="Proteomes" id="UP000092445"/>
    </source>
</evidence>
<feature type="transmembrane region" description="Helical" evidence="8">
    <location>
        <begin position="267"/>
        <end position="287"/>
    </location>
</feature>
<organism evidence="9 10">
    <name type="scientific">Glossina pallidipes</name>
    <name type="common">Tsetse fly</name>
    <dbReference type="NCBI Taxonomy" id="7398"/>
    <lineage>
        <taxon>Eukaryota</taxon>
        <taxon>Metazoa</taxon>
        <taxon>Ecdysozoa</taxon>
        <taxon>Arthropoda</taxon>
        <taxon>Hexapoda</taxon>
        <taxon>Insecta</taxon>
        <taxon>Pterygota</taxon>
        <taxon>Neoptera</taxon>
        <taxon>Endopterygota</taxon>
        <taxon>Diptera</taxon>
        <taxon>Brachycera</taxon>
        <taxon>Muscomorpha</taxon>
        <taxon>Hippoboscoidea</taxon>
        <taxon>Glossinidae</taxon>
        <taxon>Glossina</taxon>
    </lineage>
</organism>
<dbReference type="InterPro" id="IPR013657">
    <property type="entry name" value="SCL35B1-4/HUT1"/>
</dbReference>
<dbReference type="Proteomes" id="UP000092445">
    <property type="component" value="Unassembled WGS sequence"/>
</dbReference>
<feature type="transmembrane region" description="Helical" evidence="8">
    <location>
        <begin position="114"/>
        <end position="136"/>
    </location>
</feature>
<dbReference type="VEuPathDB" id="VectorBase:GPAI010393"/>
<dbReference type="STRING" id="7398.A0A1A9ZCC4"/>
<evidence type="ECO:0000313" key="9">
    <source>
        <dbReference type="EnsemblMetazoa" id="GPAI010393-PA"/>
    </source>
</evidence>
<keyword evidence="3" id="KW-0813">Transport</keyword>
<feature type="transmembrane region" description="Helical" evidence="8">
    <location>
        <begin position="148"/>
        <end position="169"/>
    </location>
</feature>
<comment type="subcellular location">
    <subcellularLocation>
        <location evidence="1">Endoplasmic reticulum membrane</location>
        <topology evidence="1">Multi-pass membrane protein</topology>
    </subcellularLocation>
</comment>
<dbReference type="GO" id="GO:0005789">
    <property type="term" value="C:endoplasmic reticulum membrane"/>
    <property type="evidence" value="ECO:0007669"/>
    <property type="project" value="UniProtKB-SubCell"/>
</dbReference>
<keyword evidence="10" id="KW-1185">Reference proteome</keyword>
<evidence type="ECO:0000256" key="1">
    <source>
        <dbReference type="ARBA" id="ARBA00004477"/>
    </source>
</evidence>
<dbReference type="Pfam" id="PF08449">
    <property type="entry name" value="UAA"/>
    <property type="match status" value="1"/>
</dbReference>
<keyword evidence="4 8" id="KW-0812">Transmembrane</keyword>
<evidence type="ECO:0000256" key="2">
    <source>
        <dbReference type="ARBA" id="ARBA00010694"/>
    </source>
</evidence>
<reference evidence="9" key="2">
    <citation type="submission" date="2020-05" db="UniProtKB">
        <authorList>
            <consortium name="EnsemblMetazoa"/>
        </authorList>
    </citation>
    <scope>IDENTIFICATION</scope>
    <source>
        <strain evidence="9">IAEA</strain>
    </source>
</reference>
<keyword evidence="7 8" id="KW-0472">Membrane</keyword>
<evidence type="ECO:0000256" key="4">
    <source>
        <dbReference type="ARBA" id="ARBA00022692"/>
    </source>
</evidence>